<keyword evidence="3" id="KW-0378">Hydrolase</keyword>
<keyword evidence="5" id="KW-0067">ATP-binding</keyword>
<evidence type="ECO:0000259" key="8">
    <source>
        <dbReference type="PROSITE" id="PS51194"/>
    </source>
</evidence>
<name>A0A7E4ZRE0_PANRE</name>
<dbReference type="EC" id="3.6.4.13" evidence="1"/>
<dbReference type="InterPro" id="IPR001650">
    <property type="entry name" value="Helicase_C-like"/>
</dbReference>
<feature type="domain" description="DEAD-box RNA helicase Q" evidence="9">
    <location>
        <begin position="61"/>
        <end position="89"/>
    </location>
</feature>
<feature type="domain" description="Helicase C-terminal" evidence="8">
    <location>
        <begin position="279"/>
        <end position="462"/>
    </location>
</feature>
<keyword evidence="2" id="KW-0547">Nucleotide-binding</keyword>
<dbReference type="GO" id="GO:0003724">
    <property type="term" value="F:RNA helicase activity"/>
    <property type="evidence" value="ECO:0007669"/>
    <property type="project" value="UniProtKB-EC"/>
</dbReference>
<dbReference type="GO" id="GO:0003676">
    <property type="term" value="F:nucleic acid binding"/>
    <property type="evidence" value="ECO:0007669"/>
    <property type="project" value="InterPro"/>
</dbReference>
<dbReference type="CDD" id="cd18787">
    <property type="entry name" value="SF2_C_DEAD"/>
    <property type="match status" value="1"/>
</dbReference>
<accession>A0A7E4ZRE0</accession>
<proteinExistence type="predicted"/>
<dbReference type="InterPro" id="IPR027417">
    <property type="entry name" value="P-loop_NTPase"/>
</dbReference>
<dbReference type="WBParaSite" id="Pan_g13008.t1">
    <property type="protein sequence ID" value="Pan_g13008.t1"/>
    <property type="gene ID" value="Pan_g13008"/>
</dbReference>
<dbReference type="InterPro" id="IPR014001">
    <property type="entry name" value="Helicase_ATP-bd"/>
</dbReference>
<dbReference type="Gene3D" id="3.40.50.300">
    <property type="entry name" value="P-loop containing nucleotide triphosphate hydrolases"/>
    <property type="match status" value="2"/>
</dbReference>
<dbReference type="Pfam" id="PF00270">
    <property type="entry name" value="DEAD"/>
    <property type="match status" value="1"/>
</dbReference>
<dbReference type="InterPro" id="IPR011545">
    <property type="entry name" value="DEAD/DEAH_box_helicase_dom"/>
</dbReference>
<dbReference type="Proteomes" id="UP000492821">
    <property type="component" value="Unassembled WGS sequence"/>
</dbReference>
<feature type="short sequence motif" description="Q motif" evidence="6">
    <location>
        <begin position="61"/>
        <end position="89"/>
    </location>
</feature>
<evidence type="ECO:0000256" key="1">
    <source>
        <dbReference type="ARBA" id="ARBA00012552"/>
    </source>
</evidence>
<keyword evidence="4" id="KW-0347">Helicase</keyword>
<evidence type="ECO:0000259" key="9">
    <source>
        <dbReference type="PROSITE" id="PS51195"/>
    </source>
</evidence>
<dbReference type="InterPro" id="IPR014014">
    <property type="entry name" value="RNA_helicase_DEAD_Q_motif"/>
</dbReference>
<evidence type="ECO:0000256" key="4">
    <source>
        <dbReference type="ARBA" id="ARBA00022806"/>
    </source>
</evidence>
<dbReference type="GO" id="GO:0016787">
    <property type="term" value="F:hydrolase activity"/>
    <property type="evidence" value="ECO:0007669"/>
    <property type="project" value="UniProtKB-KW"/>
</dbReference>
<dbReference type="Pfam" id="PF00271">
    <property type="entry name" value="Helicase_C"/>
    <property type="match status" value="1"/>
</dbReference>
<dbReference type="PROSITE" id="PS51192">
    <property type="entry name" value="HELICASE_ATP_BIND_1"/>
    <property type="match status" value="1"/>
</dbReference>
<evidence type="ECO:0000313" key="10">
    <source>
        <dbReference type="Proteomes" id="UP000492821"/>
    </source>
</evidence>
<evidence type="ECO:0000256" key="5">
    <source>
        <dbReference type="ARBA" id="ARBA00022840"/>
    </source>
</evidence>
<reference evidence="11" key="2">
    <citation type="submission" date="2020-10" db="UniProtKB">
        <authorList>
            <consortium name="WormBaseParasite"/>
        </authorList>
    </citation>
    <scope>IDENTIFICATION</scope>
</reference>
<evidence type="ECO:0000256" key="6">
    <source>
        <dbReference type="PROSITE-ProRule" id="PRU00552"/>
    </source>
</evidence>
<dbReference type="PROSITE" id="PS51195">
    <property type="entry name" value="Q_MOTIF"/>
    <property type="match status" value="1"/>
</dbReference>
<dbReference type="PANTHER" id="PTHR47958">
    <property type="entry name" value="ATP-DEPENDENT RNA HELICASE DBP3"/>
    <property type="match status" value="1"/>
</dbReference>
<dbReference type="SMART" id="SM00490">
    <property type="entry name" value="HELICc"/>
    <property type="match status" value="1"/>
</dbReference>
<evidence type="ECO:0000259" key="7">
    <source>
        <dbReference type="PROSITE" id="PS51192"/>
    </source>
</evidence>
<sequence>MYTTASARNLAQEQAAEGELDRSEISLLNKLLNNEINEINEGQVEIRSQQSDPSSPLYSTETFESFQLKPELIAACYSNGFNQPSKIQTACIPLILRAPSRDVIAQAQNGTGKTATFLLALLQRIDPTIEAPQGLIIAPTIELAQQIEAVAKKLAVHMPEVKIRCAVRGEIAPYGTVFNDHIFVGTPGTVEKWLTRFRTIRSEHLICTVVDEADDLFQLQNVKQNLTRILDFVKKAKPDCQLLFFSATFSDDDLAFIKNTFVPETYFITVHRSELSLANIKQIVIPCESREDKYQALRNVYATISNTASIIFAYTRASVDWLATQLRKDGRNVATLHGNMTTEERAQNVVKFAQGDYKVLICTNVASRGLDIPRVTIVVNYDPPVKYSAVTDPSAMLQTEGNLGYADYDTYLHRIGRSGRFGRPGLAVNMVDSPISGQLFREIEEHFGTKMQVIEPNNYDALFELNDAPY</sequence>
<feature type="domain" description="Helicase ATP-binding" evidence="7">
    <location>
        <begin position="94"/>
        <end position="267"/>
    </location>
</feature>
<dbReference type="PROSITE" id="PS51194">
    <property type="entry name" value="HELICASE_CTER"/>
    <property type="match status" value="1"/>
</dbReference>
<protein>
    <recommendedName>
        <fullName evidence="1">RNA helicase</fullName>
        <ecNumber evidence="1">3.6.4.13</ecNumber>
    </recommendedName>
</protein>
<dbReference type="SMART" id="SM00487">
    <property type="entry name" value="DEXDc"/>
    <property type="match status" value="1"/>
</dbReference>
<dbReference type="AlphaFoldDB" id="A0A7E4ZRE0"/>
<keyword evidence="10" id="KW-1185">Reference proteome</keyword>
<evidence type="ECO:0000256" key="3">
    <source>
        <dbReference type="ARBA" id="ARBA00022801"/>
    </source>
</evidence>
<evidence type="ECO:0000256" key="2">
    <source>
        <dbReference type="ARBA" id="ARBA00022741"/>
    </source>
</evidence>
<reference evidence="10" key="1">
    <citation type="journal article" date="2013" name="Genetics">
        <title>The draft genome and transcriptome of Panagrellus redivivus are shaped by the harsh demands of a free-living lifestyle.</title>
        <authorList>
            <person name="Srinivasan J."/>
            <person name="Dillman A.R."/>
            <person name="Macchietto M.G."/>
            <person name="Heikkinen L."/>
            <person name="Lakso M."/>
            <person name="Fracchia K.M."/>
            <person name="Antoshechkin I."/>
            <person name="Mortazavi A."/>
            <person name="Wong G."/>
            <person name="Sternberg P.W."/>
        </authorList>
    </citation>
    <scope>NUCLEOTIDE SEQUENCE [LARGE SCALE GENOMIC DNA]</scope>
    <source>
        <strain evidence="10">MT8872</strain>
    </source>
</reference>
<dbReference type="SUPFAM" id="SSF52540">
    <property type="entry name" value="P-loop containing nucleoside triphosphate hydrolases"/>
    <property type="match status" value="1"/>
</dbReference>
<evidence type="ECO:0000313" key="11">
    <source>
        <dbReference type="WBParaSite" id="Pan_g13008.t1"/>
    </source>
</evidence>
<dbReference type="GO" id="GO:0005524">
    <property type="term" value="F:ATP binding"/>
    <property type="evidence" value="ECO:0007669"/>
    <property type="project" value="UniProtKB-KW"/>
</dbReference>
<organism evidence="10 11">
    <name type="scientific">Panagrellus redivivus</name>
    <name type="common">Microworm</name>
    <dbReference type="NCBI Taxonomy" id="6233"/>
    <lineage>
        <taxon>Eukaryota</taxon>
        <taxon>Metazoa</taxon>
        <taxon>Ecdysozoa</taxon>
        <taxon>Nematoda</taxon>
        <taxon>Chromadorea</taxon>
        <taxon>Rhabditida</taxon>
        <taxon>Tylenchina</taxon>
        <taxon>Panagrolaimomorpha</taxon>
        <taxon>Panagrolaimoidea</taxon>
        <taxon>Panagrolaimidae</taxon>
        <taxon>Panagrellus</taxon>
    </lineage>
</organism>